<accession>A0A1L7I998</accession>
<dbReference type="Proteomes" id="UP000186230">
    <property type="component" value="Chromosome"/>
</dbReference>
<proteinExistence type="predicted"/>
<sequence length="235" mass="27208">MTEASKITHVYFMPGMAAAPSIFENLILDESRFEMHLLEWQMPDRDESLEAYAEKMSKFVKHEHAVLIGVSFGGVIVQEMAKFLDLKRLIIISSVKCTDELPPRMKFAAKTGLFKILPTGLVNYVDQFEKVAVGNFLKKRAKLYKQYISITDKQYLDWAIKQMLTWKCELPDEKVIHIHGDKDEVFPVKYVKDAILVKGGTHIMIVNRFRWFNENLPDLILTGKLKKKIKKEKIS</sequence>
<dbReference type="EMBL" id="CP016359">
    <property type="protein sequence ID" value="APU69675.1"/>
    <property type="molecule type" value="Genomic_DNA"/>
</dbReference>
<gene>
    <name evidence="1" type="ORF">GRFL_2951</name>
</gene>
<keyword evidence="2" id="KW-1185">Reference proteome</keyword>
<dbReference type="KEGG" id="gfl:GRFL_2951"/>
<dbReference type="Gene3D" id="3.40.50.1820">
    <property type="entry name" value="alpha/beta hydrolase"/>
    <property type="match status" value="1"/>
</dbReference>
<reference evidence="1 2" key="1">
    <citation type="submission" date="2016-07" db="EMBL/GenBank/DDBJ databases">
        <title>Multi-omics approach to identify versatile polysaccharide utilization systems of a marine flavobacterium Gramella flava.</title>
        <authorList>
            <person name="Tang K."/>
        </authorList>
    </citation>
    <scope>NUCLEOTIDE SEQUENCE [LARGE SCALE GENOMIC DNA]</scope>
    <source>
        <strain evidence="1 2">JLT2011</strain>
    </source>
</reference>
<evidence type="ECO:0000313" key="1">
    <source>
        <dbReference type="EMBL" id="APU69675.1"/>
    </source>
</evidence>
<organism evidence="1 2">
    <name type="scientific">Christiangramia flava JLT2011</name>
    <dbReference type="NCBI Taxonomy" id="1229726"/>
    <lineage>
        <taxon>Bacteria</taxon>
        <taxon>Pseudomonadati</taxon>
        <taxon>Bacteroidota</taxon>
        <taxon>Flavobacteriia</taxon>
        <taxon>Flavobacteriales</taxon>
        <taxon>Flavobacteriaceae</taxon>
        <taxon>Christiangramia</taxon>
    </lineage>
</organism>
<name>A0A1L7I998_9FLAO</name>
<evidence type="ECO:0000313" key="2">
    <source>
        <dbReference type="Proteomes" id="UP000186230"/>
    </source>
</evidence>
<dbReference type="InterPro" id="IPR029058">
    <property type="entry name" value="AB_hydrolase_fold"/>
</dbReference>
<dbReference type="SUPFAM" id="SSF53474">
    <property type="entry name" value="alpha/beta-Hydrolases"/>
    <property type="match status" value="1"/>
</dbReference>
<dbReference type="STRING" id="1229726.GRFL_2951"/>
<protein>
    <recommendedName>
        <fullName evidence="3">Alpha/beta hydrolase</fullName>
    </recommendedName>
</protein>
<dbReference type="RefSeq" id="WP_083645306.1">
    <property type="nucleotide sequence ID" value="NZ_CP016359.1"/>
</dbReference>
<dbReference type="OrthoDB" id="659408at2"/>
<dbReference type="AlphaFoldDB" id="A0A1L7I998"/>
<evidence type="ECO:0008006" key="3">
    <source>
        <dbReference type="Google" id="ProtNLM"/>
    </source>
</evidence>